<dbReference type="Gene3D" id="1.10.238.10">
    <property type="entry name" value="EF-hand"/>
    <property type="match status" value="1"/>
</dbReference>
<evidence type="ECO:0000256" key="2">
    <source>
        <dbReference type="ARBA" id="ARBA00022490"/>
    </source>
</evidence>
<accession>A0AA88XKP7</accession>
<protein>
    <recommendedName>
        <fullName evidence="6">EF-hand domain-containing protein</fullName>
    </recommendedName>
</protein>
<dbReference type="AlphaFoldDB" id="A0AA88XKP7"/>
<evidence type="ECO:0000313" key="8">
    <source>
        <dbReference type="Proteomes" id="UP001186944"/>
    </source>
</evidence>
<comment type="caution">
    <text evidence="7">The sequence shown here is derived from an EMBL/GenBank/DDBJ whole genome shotgun (WGS) entry which is preliminary data.</text>
</comment>
<proteinExistence type="predicted"/>
<keyword evidence="2" id="KW-0963">Cytoplasm</keyword>
<evidence type="ECO:0000259" key="6">
    <source>
        <dbReference type="PROSITE" id="PS50222"/>
    </source>
</evidence>
<dbReference type="PANTHER" id="PTHR46212:SF3">
    <property type="entry name" value="GH27120P"/>
    <property type="match status" value="1"/>
</dbReference>
<keyword evidence="5" id="KW-0106">Calcium</keyword>
<dbReference type="InterPro" id="IPR011992">
    <property type="entry name" value="EF-hand-dom_pair"/>
</dbReference>
<dbReference type="PROSITE" id="PS00018">
    <property type="entry name" value="EF_HAND_1"/>
    <property type="match status" value="2"/>
</dbReference>
<dbReference type="PANTHER" id="PTHR46212">
    <property type="entry name" value="PEFLIN"/>
    <property type="match status" value="1"/>
</dbReference>
<reference evidence="7" key="1">
    <citation type="submission" date="2019-08" db="EMBL/GenBank/DDBJ databases">
        <title>The improved chromosome-level genome for the pearl oyster Pinctada fucata martensii using PacBio sequencing and Hi-C.</title>
        <authorList>
            <person name="Zheng Z."/>
        </authorList>
    </citation>
    <scope>NUCLEOTIDE SEQUENCE</scope>
    <source>
        <strain evidence="7">ZZ-2019</strain>
        <tissue evidence="7">Adductor muscle</tissue>
    </source>
</reference>
<evidence type="ECO:0000256" key="3">
    <source>
        <dbReference type="ARBA" id="ARBA00022723"/>
    </source>
</evidence>
<gene>
    <name evidence="7" type="ORF">FSP39_001181</name>
</gene>
<keyword evidence="8" id="KW-1185">Reference proteome</keyword>
<comment type="subcellular location">
    <subcellularLocation>
        <location evidence="1">Cytoplasm</location>
    </subcellularLocation>
</comment>
<dbReference type="SUPFAM" id="SSF47473">
    <property type="entry name" value="EF-hand"/>
    <property type="match status" value="1"/>
</dbReference>
<feature type="domain" description="EF-hand" evidence="6">
    <location>
        <begin position="13"/>
        <end position="48"/>
    </location>
</feature>
<dbReference type="GO" id="GO:0005509">
    <property type="term" value="F:calcium ion binding"/>
    <property type="evidence" value="ECO:0007669"/>
    <property type="project" value="InterPro"/>
</dbReference>
<organism evidence="7 8">
    <name type="scientific">Pinctada imbricata</name>
    <name type="common">Atlantic pearl-oyster</name>
    <name type="synonym">Pinctada martensii</name>
    <dbReference type="NCBI Taxonomy" id="66713"/>
    <lineage>
        <taxon>Eukaryota</taxon>
        <taxon>Metazoa</taxon>
        <taxon>Spiralia</taxon>
        <taxon>Lophotrochozoa</taxon>
        <taxon>Mollusca</taxon>
        <taxon>Bivalvia</taxon>
        <taxon>Autobranchia</taxon>
        <taxon>Pteriomorphia</taxon>
        <taxon>Pterioida</taxon>
        <taxon>Pterioidea</taxon>
        <taxon>Pteriidae</taxon>
        <taxon>Pinctada</taxon>
    </lineage>
</organism>
<dbReference type="InterPro" id="IPR002048">
    <property type="entry name" value="EF_hand_dom"/>
</dbReference>
<evidence type="ECO:0000256" key="5">
    <source>
        <dbReference type="ARBA" id="ARBA00022837"/>
    </source>
</evidence>
<keyword evidence="4" id="KW-0677">Repeat</keyword>
<dbReference type="GO" id="GO:0048306">
    <property type="term" value="F:calcium-dependent protein binding"/>
    <property type="evidence" value="ECO:0007669"/>
    <property type="project" value="UniProtKB-ARBA"/>
</dbReference>
<evidence type="ECO:0000313" key="7">
    <source>
        <dbReference type="EMBL" id="KAK3087067.1"/>
    </source>
</evidence>
<dbReference type="EMBL" id="VSWD01000011">
    <property type="protein sequence ID" value="KAK3087067.1"/>
    <property type="molecule type" value="Genomic_DNA"/>
</dbReference>
<feature type="domain" description="EF-hand" evidence="6">
    <location>
        <begin position="80"/>
        <end position="115"/>
    </location>
</feature>
<sequence length="182" mass="20641">MGGAPPMGGPPPGIDPQIYQWFLSVDADRSGRISTQELQQALVNGNWSHFNSETCRLMIGMFDKDHSGTIELHEFQALWNYIQQWKGVFERFDSNRTGSIECGELQTALQQMGYNLSPQFCQTIILKFDVRGRRCLTLDNFIQSCVMLKSLTDAFRTRDTAGTGHVQMSYEDFMSLAIINKT</sequence>
<dbReference type="PROSITE" id="PS50222">
    <property type="entry name" value="EF_HAND_2"/>
    <property type="match status" value="2"/>
</dbReference>
<evidence type="ECO:0000256" key="4">
    <source>
        <dbReference type="ARBA" id="ARBA00022737"/>
    </source>
</evidence>
<dbReference type="GO" id="GO:0005737">
    <property type="term" value="C:cytoplasm"/>
    <property type="evidence" value="ECO:0007669"/>
    <property type="project" value="UniProtKB-SubCell"/>
</dbReference>
<dbReference type="InterPro" id="IPR018247">
    <property type="entry name" value="EF_Hand_1_Ca_BS"/>
</dbReference>
<dbReference type="Proteomes" id="UP001186944">
    <property type="component" value="Unassembled WGS sequence"/>
</dbReference>
<dbReference type="CDD" id="cd16184">
    <property type="entry name" value="EFh_PEF_peflin"/>
    <property type="match status" value="1"/>
</dbReference>
<keyword evidence="3" id="KW-0479">Metal-binding</keyword>
<dbReference type="Pfam" id="PF13499">
    <property type="entry name" value="EF-hand_7"/>
    <property type="match status" value="2"/>
</dbReference>
<dbReference type="InterPro" id="IPR051426">
    <property type="entry name" value="Peflin/Sorcin_CaBP"/>
</dbReference>
<name>A0AA88XKP7_PINIB</name>
<evidence type="ECO:0000256" key="1">
    <source>
        <dbReference type="ARBA" id="ARBA00004496"/>
    </source>
</evidence>
<dbReference type="SMART" id="SM00054">
    <property type="entry name" value="EFh"/>
    <property type="match status" value="3"/>
</dbReference>